<accession>E0STM9</accession>
<proteinExistence type="predicted"/>
<gene>
    <name evidence="2" type="ordered locus">Igag_0822</name>
</gene>
<evidence type="ECO:0000313" key="3">
    <source>
        <dbReference type="Proteomes" id="UP000001304"/>
    </source>
</evidence>
<evidence type="ECO:0000256" key="1">
    <source>
        <dbReference type="SAM" id="Phobius"/>
    </source>
</evidence>
<dbReference type="EMBL" id="CP002098">
    <property type="protein sequence ID" value="ADM27645.1"/>
    <property type="molecule type" value="Genomic_DNA"/>
</dbReference>
<reference evidence="2 3" key="1">
    <citation type="journal article" date="2010" name="Stand. Genomic Sci.">
        <title>Complete genome sequence of Ignisphaera aggregans type strain (AQ1.S1).</title>
        <authorList>
            <person name="Goker M."/>
            <person name="Held B."/>
            <person name="Lapidus A."/>
            <person name="Nolan M."/>
            <person name="Spring S."/>
            <person name="Yasawong M."/>
            <person name="Lucas S."/>
            <person name="Glavina Del Rio T."/>
            <person name="Tice H."/>
            <person name="Cheng J.F."/>
            <person name="Goodwin L."/>
            <person name="Tapia R."/>
            <person name="Pitluck S."/>
            <person name="Liolios K."/>
            <person name="Ivanova N."/>
            <person name="Mavromatis K."/>
            <person name="Mikhailova N."/>
            <person name="Pati A."/>
            <person name="Chen A."/>
            <person name="Palaniappan K."/>
            <person name="Brambilla E."/>
            <person name="Land M."/>
            <person name="Hauser L."/>
            <person name="Chang Y.J."/>
            <person name="Jeffries C.D."/>
            <person name="Brettin T."/>
            <person name="Detter J.C."/>
            <person name="Han C."/>
            <person name="Rohde M."/>
            <person name="Sikorski J."/>
            <person name="Woyke T."/>
            <person name="Bristow J."/>
            <person name="Eisen J.A."/>
            <person name="Markowitz V."/>
            <person name="Hugenholtz P."/>
            <person name="Kyrpides N.C."/>
            <person name="Klenk H.P."/>
        </authorList>
    </citation>
    <scope>NUCLEOTIDE SEQUENCE [LARGE SCALE GENOMIC DNA]</scope>
    <source>
        <strain evidence="3">DSM 17230 / JCM 13409 / AQ1.S1</strain>
    </source>
</reference>
<feature type="transmembrane region" description="Helical" evidence="1">
    <location>
        <begin position="390"/>
        <end position="410"/>
    </location>
</feature>
<keyword evidence="3" id="KW-1185">Reference proteome</keyword>
<evidence type="ECO:0000313" key="2">
    <source>
        <dbReference type="EMBL" id="ADM27645.1"/>
    </source>
</evidence>
<keyword evidence="1" id="KW-1133">Transmembrane helix</keyword>
<sequence length="437" mass="49514">MQKQKILNLLLLLIIISIIVFTVLPNNQIVLAKTYTISQQANYILGYSILRVVYHDITSIAWLPLGNTTAFGTNASIYFFPTGNYTHLSIYVPLPRTKIVVSDGANTTLVIVDRNRSVDFYLDPGIYIVKYYLMEIPQNYIVIGDPIEFLSNNPIEIKLNVSIGRINITAPSVEEFLKMLGRLIIYGTPDTNVKFVWLSGETYAKIPIQGVLEVYATPDTAYSIYVLPPKASSYIFVGNITIHRGESIKLNLTLTPTTTIRMLQPMPITKLINTTHIPIITPIFSDIKVITNITNIANISYSQLSKNLKEILNIWSNNIENLSTIIVFNTSIPRLQLTNINITNKMNIVANTITSSTRYTEPKTITIITYTSPIETLYIITPTQILFPHVYVIIMILMAISITTIAIVLVRNRYSKKDLIRKRIERIIKEIDELLNR</sequence>
<dbReference type="BioCyc" id="IAGG583356:GHAH-811-MONOMER"/>
<dbReference type="Proteomes" id="UP000001304">
    <property type="component" value="Chromosome"/>
</dbReference>
<dbReference type="AlphaFoldDB" id="E0STM9"/>
<protein>
    <submittedName>
        <fullName evidence="2">Uncharacterized protein</fullName>
    </submittedName>
</protein>
<dbReference type="KEGG" id="iag:Igag_0822"/>
<name>E0STM9_IGNAA</name>
<keyword evidence="1" id="KW-0472">Membrane</keyword>
<organism evidence="2 3">
    <name type="scientific">Ignisphaera aggregans (strain DSM 17230 / JCM 13409 / AQ1.S1)</name>
    <dbReference type="NCBI Taxonomy" id="583356"/>
    <lineage>
        <taxon>Archaea</taxon>
        <taxon>Thermoproteota</taxon>
        <taxon>Thermoprotei</taxon>
        <taxon>Desulfurococcales</taxon>
        <taxon>Desulfurococcaceae</taxon>
        <taxon>Ignisphaera</taxon>
    </lineage>
</organism>
<keyword evidence="1" id="KW-0812">Transmembrane</keyword>
<dbReference type="HOGENOM" id="CLU_626441_0_0_2"/>